<comment type="caution">
    <text evidence="1">The sequence shown here is derived from an EMBL/GenBank/DDBJ whole genome shotgun (WGS) entry which is preliminary data.</text>
</comment>
<dbReference type="EMBL" id="JASPKY010000022">
    <property type="protein sequence ID" value="KAK9752264.1"/>
    <property type="molecule type" value="Genomic_DNA"/>
</dbReference>
<evidence type="ECO:0000313" key="1">
    <source>
        <dbReference type="EMBL" id="KAK9752264.1"/>
    </source>
</evidence>
<evidence type="ECO:0000313" key="2">
    <source>
        <dbReference type="Proteomes" id="UP001458880"/>
    </source>
</evidence>
<dbReference type="Proteomes" id="UP001458880">
    <property type="component" value="Unassembled WGS sequence"/>
</dbReference>
<name>A0AAW1N109_POPJA</name>
<proteinExistence type="predicted"/>
<protein>
    <submittedName>
        <fullName evidence="1">Uncharacterized protein</fullName>
    </submittedName>
</protein>
<reference evidence="1 2" key="1">
    <citation type="journal article" date="2024" name="BMC Genomics">
        <title>De novo assembly and annotation of Popillia japonica's genome with initial clues to its potential as an invasive pest.</title>
        <authorList>
            <person name="Cucini C."/>
            <person name="Boschi S."/>
            <person name="Funari R."/>
            <person name="Cardaioli E."/>
            <person name="Iannotti N."/>
            <person name="Marturano G."/>
            <person name="Paoli F."/>
            <person name="Bruttini M."/>
            <person name="Carapelli A."/>
            <person name="Frati F."/>
            <person name="Nardi F."/>
        </authorList>
    </citation>
    <scope>NUCLEOTIDE SEQUENCE [LARGE SCALE GENOMIC DNA]</scope>
    <source>
        <strain evidence="1">DMR45628</strain>
    </source>
</reference>
<sequence>MEEVEEPDGEIKAILAKYRTQESNIDELLETSIENKQSEQIQCEIIKRQNRVECLQKAIHRNKEILKELEVVKSTLRSKAIYSPSEMQWDDICRNYKENPSLQVTAWRCHLPVFI</sequence>
<keyword evidence="2" id="KW-1185">Reference proteome</keyword>
<dbReference type="AlphaFoldDB" id="A0AAW1N109"/>
<accession>A0AAW1N109</accession>
<gene>
    <name evidence="1" type="ORF">QE152_g4397</name>
</gene>
<organism evidence="1 2">
    <name type="scientific">Popillia japonica</name>
    <name type="common">Japanese beetle</name>
    <dbReference type="NCBI Taxonomy" id="7064"/>
    <lineage>
        <taxon>Eukaryota</taxon>
        <taxon>Metazoa</taxon>
        <taxon>Ecdysozoa</taxon>
        <taxon>Arthropoda</taxon>
        <taxon>Hexapoda</taxon>
        <taxon>Insecta</taxon>
        <taxon>Pterygota</taxon>
        <taxon>Neoptera</taxon>
        <taxon>Endopterygota</taxon>
        <taxon>Coleoptera</taxon>
        <taxon>Polyphaga</taxon>
        <taxon>Scarabaeiformia</taxon>
        <taxon>Scarabaeidae</taxon>
        <taxon>Rutelinae</taxon>
        <taxon>Popillia</taxon>
    </lineage>
</organism>